<dbReference type="PROSITE" id="PS51257">
    <property type="entry name" value="PROKAR_LIPOPROTEIN"/>
    <property type="match status" value="1"/>
</dbReference>
<reference evidence="2 3" key="1">
    <citation type="submission" date="2018-03" db="EMBL/GenBank/DDBJ databases">
        <title>Genomic Encyclopedia of Archaeal and Bacterial Type Strains, Phase II (KMG-II): from individual species to whole genera.</title>
        <authorList>
            <person name="Goeker M."/>
        </authorList>
    </citation>
    <scope>NUCLEOTIDE SEQUENCE [LARGE SCALE GENOMIC DNA]</scope>
    <source>
        <strain evidence="2 3">DSM 25027</strain>
    </source>
</reference>
<keyword evidence="3" id="KW-1185">Reference proteome</keyword>
<dbReference type="OrthoDB" id="9807687at2"/>
<feature type="domain" description="GSCFA" evidence="1">
    <location>
        <begin position="22"/>
        <end position="255"/>
    </location>
</feature>
<dbReference type="InterPro" id="IPR036514">
    <property type="entry name" value="SGNH_hydro_sf"/>
</dbReference>
<evidence type="ECO:0000313" key="2">
    <source>
        <dbReference type="EMBL" id="PRX56063.1"/>
    </source>
</evidence>
<dbReference type="EMBL" id="PVYX01000001">
    <property type="protein sequence ID" value="PRX56063.1"/>
    <property type="molecule type" value="Genomic_DNA"/>
</dbReference>
<dbReference type="GO" id="GO:0016788">
    <property type="term" value="F:hydrolase activity, acting on ester bonds"/>
    <property type="evidence" value="ECO:0007669"/>
    <property type="project" value="UniProtKB-ARBA"/>
</dbReference>
<dbReference type="Pfam" id="PF08885">
    <property type="entry name" value="GSCFA"/>
    <property type="match status" value="1"/>
</dbReference>
<sequence>MKLQTSVPLSKAQNPIDYASTVLLIGSCFSENIGNKFSYYKFQVAQNPFGILFHPLAIENLITRALNSEKYDASDIFEFQERWLTFDAHSSMARHSREDLINTLNNALLKTKTLLEKASHVVITLGTAWVYHHVGRDVVVANCHKVPQKEFEKKLLGIDEIVASLHRTIQLIHSKAKNAECILTISPVRHLKDGFVENQLSKAHLIAAIHQLQNDKVTYFPSYEMVMDELRDYRFYDSDMVHPNKLAIDYIWERFKTVWISEKAYDVMDEVEAIQKGLSHKPFNSNSEAHKSFEKNLQVKIEYLQKNYPTINFDT</sequence>
<proteinExistence type="predicted"/>
<comment type="caution">
    <text evidence="2">The sequence shown here is derived from an EMBL/GenBank/DDBJ whole genome shotgun (WGS) entry which is preliminary data.</text>
</comment>
<dbReference type="SUPFAM" id="SSF52266">
    <property type="entry name" value="SGNH hydrolase"/>
    <property type="match status" value="1"/>
</dbReference>
<dbReference type="Gene3D" id="3.40.50.1110">
    <property type="entry name" value="SGNH hydrolase"/>
    <property type="match status" value="1"/>
</dbReference>
<dbReference type="RefSeq" id="WP_106143080.1">
    <property type="nucleotide sequence ID" value="NZ_PVYX01000001.1"/>
</dbReference>
<dbReference type="AlphaFoldDB" id="A0A2T0MES3"/>
<evidence type="ECO:0000259" key="1">
    <source>
        <dbReference type="Pfam" id="PF08885"/>
    </source>
</evidence>
<evidence type="ECO:0000313" key="3">
    <source>
        <dbReference type="Proteomes" id="UP000237640"/>
    </source>
</evidence>
<protein>
    <submittedName>
        <fullName evidence="2">GSCFA family protein</fullName>
    </submittedName>
</protein>
<accession>A0A2T0MES3</accession>
<name>A0A2T0MES3_9FLAO</name>
<organism evidence="2 3">
    <name type="scientific">Flagellimonas meridianipacifica</name>
    <dbReference type="NCBI Taxonomy" id="1080225"/>
    <lineage>
        <taxon>Bacteria</taxon>
        <taxon>Pseudomonadati</taxon>
        <taxon>Bacteroidota</taxon>
        <taxon>Flavobacteriia</taxon>
        <taxon>Flavobacteriales</taxon>
        <taxon>Flavobacteriaceae</taxon>
        <taxon>Flagellimonas</taxon>
    </lineage>
</organism>
<dbReference type="InterPro" id="IPR014982">
    <property type="entry name" value="GSCFA"/>
</dbReference>
<dbReference type="Proteomes" id="UP000237640">
    <property type="component" value="Unassembled WGS sequence"/>
</dbReference>
<gene>
    <name evidence="2" type="ORF">CLV81_0051</name>
</gene>